<organism evidence="1 2">
    <name type="scientific">Dorcoceras hygrometricum</name>
    <dbReference type="NCBI Taxonomy" id="472368"/>
    <lineage>
        <taxon>Eukaryota</taxon>
        <taxon>Viridiplantae</taxon>
        <taxon>Streptophyta</taxon>
        <taxon>Embryophyta</taxon>
        <taxon>Tracheophyta</taxon>
        <taxon>Spermatophyta</taxon>
        <taxon>Magnoliopsida</taxon>
        <taxon>eudicotyledons</taxon>
        <taxon>Gunneridae</taxon>
        <taxon>Pentapetalae</taxon>
        <taxon>asterids</taxon>
        <taxon>lamiids</taxon>
        <taxon>Lamiales</taxon>
        <taxon>Gesneriaceae</taxon>
        <taxon>Didymocarpoideae</taxon>
        <taxon>Trichosporeae</taxon>
        <taxon>Loxocarpinae</taxon>
        <taxon>Dorcoceras</taxon>
    </lineage>
</organism>
<dbReference type="EMBL" id="KV017567">
    <property type="protein sequence ID" value="KZV18022.1"/>
    <property type="molecule type" value="Genomic_DNA"/>
</dbReference>
<dbReference type="PROSITE" id="PS51257">
    <property type="entry name" value="PROKAR_LIPOPROTEIN"/>
    <property type="match status" value="1"/>
</dbReference>
<dbReference type="AlphaFoldDB" id="A0A2Z7A8I7"/>
<protein>
    <submittedName>
        <fullName evidence="1">Uncharacterized protein</fullName>
    </submittedName>
</protein>
<dbReference type="Proteomes" id="UP000250235">
    <property type="component" value="Unassembled WGS sequence"/>
</dbReference>
<sequence length="168" mass="18036">MTPRRRGRALDSSRESLSFHTTFGGCGWLVEECEVAARVHCFVSCITVVDGSGSSSSSGSQTEFCGFCGGKHPSTQCVGVQGSCCETWICNQELIVGMYRFLEISGGLDLCFQLLRDVFKEDLVFDFEHQIPYLANIFPECSSLRTLGKPGFIAGRGFNPAGGAPGGG</sequence>
<keyword evidence="2" id="KW-1185">Reference proteome</keyword>
<evidence type="ECO:0000313" key="2">
    <source>
        <dbReference type="Proteomes" id="UP000250235"/>
    </source>
</evidence>
<accession>A0A2Z7A8I7</accession>
<name>A0A2Z7A8I7_9LAMI</name>
<gene>
    <name evidence="1" type="ORF">F511_39376</name>
</gene>
<proteinExistence type="predicted"/>
<evidence type="ECO:0000313" key="1">
    <source>
        <dbReference type="EMBL" id="KZV18022.1"/>
    </source>
</evidence>
<reference evidence="1 2" key="1">
    <citation type="journal article" date="2015" name="Proc. Natl. Acad. Sci. U.S.A.">
        <title>The resurrection genome of Boea hygrometrica: A blueprint for survival of dehydration.</title>
        <authorList>
            <person name="Xiao L."/>
            <person name="Yang G."/>
            <person name="Zhang L."/>
            <person name="Yang X."/>
            <person name="Zhao S."/>
            <person name="Ji Z."/>
            <person name="Zhou Q."/>
            <person name="Hu M."/>
            <person name="Wang Y."/>
            <person name="Chen M."/>
            <person name="Xu Y."/>
            <person name="Jin H."/>
            <person name="Xiao X."/>
            <person name="Hu G."/>
            <person name="Bao F."/>
            <person name="Hu Y."/>
            <person name="Wan P."/>
            <person name="Li L."/>
            <person name="Deng X."/>
            <person name="Kuang T."/>
            <person name="Xiang C."/>
            <person name="Zhu J.K."/>
            <person name="Oliver M.J."/>
            <person name="He Y."/>
        </authorList>
    </citation>
    <scope>NUCLEOTIDE SEQUENCE [LARGE SCALE GENOMIC DNA]</scope>
    <source>
        <strain evidence="2">cv. XS01</strain>
    </source>
</reference>